<organism evidence="1 2">
    <name type="scientific">Haemaphysalis longicornis</name>
    <name type="common">Bush tick</name>
    <dbReference type="NCBI Taxonomy" id="44386"/>
    <lineage>
        <taxon>Eukaryota</taxon>
        <taxon>Metazoa</taxon>
        <taxon>Ecdysozoa</taxon>
        <taxon>Arthropoda</taxon>
        <taxon>Chelicerata</taxon>
        <taxon>Arachnida</taxon>
        <taxon>Acari</taxon>
        <taxon>Parasitiformes</taxon>
        <taxon>Ixodida</taxon>
        <taxon>Ixodoidea</taxon>
        <taxon>Ixodidae</taxon>
        <taxon>Haemaphysalinae</taxon>
        <taxon>Haemaphysalis</taxon>
    </lineage>
</organism>
<accession>A0A9J6GBV4</accession>
<evidence type="ECO:0000313" key="1">
    <source>
        <dbReference type="EMBL" id="KAH9372675.1"/>
    </source>
</evidence>
<keyword evidence="2" id="KW-1185">Reference proteome</keyword>
<proteinExistence type="predicted"/>
<gene>
    <name evidence="1" type="ORF">HPB48_009149</name>
</gene>
<comment type="caution">
    <text evidence="1">The sequence shown here is derived from an EMBL/GenBank/DDBJ whole genome shotgun (WGS) entry which is preliminary data.</text>
</comment>
<dbReference type="Proteomes" id="UP000821853">
    <property type="component" value="Chromosome 4"/>
</dbReference>
<name>A0A9J6GBV4_HAELO</name>
<protein>
    <submittedName>
        <fullName evidence="1">Uncharacterized protein</fullName>
    </submittedName>
</protein>
<dbReference type="VEuPathDB" id="VectorBase:HLOH_043091"/>
<evidence type="ECO:0000313" key="2">
    <source>
        <dbReference type="Proteomes" id="UP000821853"/>
    </source>
</evidence>
<sequence length="110" mass="12411">MAANGATTVIEVHQDTPAPDRHLINLWNVCDDLQERYRTGDRTYVNLVRLRHQIANIRKHTKLLARKLCEEHCDSFSSHTGAPKLWSTFLSLAGRTKLQGTVDTVLLCTG</sequence>
<reference evidence="1 2" key="1">
    <citation type="journal article" date="2020" name="Cell">
        <title>Large-Scale Comparative Analyses of Tick Genomes Elucidate Their Genetic Diversity and Vector Capacities.</title>
        <authorList>
            <consortium name="Tick Genome and Microbiome Consortium (TIGMIC)"/>
            <person name="Jia N."/>
            <person name="Wang J."/>
            <person name="Shi W."/>
            <person name="Du L."/>
            <person name="Sun Y."/>
            <person name="Zhan W."/>
            <person name="Jiang J.F."/>
            <person name="Wang Q."/>
            <person name="Zhang B."/>
            <person name="Ji P."/>
            <person name="Bell-Sakyi L."/>
            <person name="Cui X.M."/>
            <person name="Yuan T.T."/>
            <person name="Jiang B.G."/>
            <person name="Yang W.F."/>
            <person name="Lam T.T."/>
            <person name="Chang Q.C."/>
            <person name="Ding S.J."/>
            <person name="Wang X.J."/>
            <person name="Zhu J.G."/>
            <person name="Ruan X.D."/>
            <person name="Zhao L."/>
            <person name="Wei J.T."/>
            <person name="Ye R.Z."/>
            <person name="Que T.C."/>
            <person name="Du C.H."/>
            <person name="Zhou Y.H."/>
            <person name="Cheng J.X."/>
            <person name="Dai P.F."/>
            <person name="Guo W.B."/>
            <person name="Han X.H."/>
            <person name="Huang E.J."/>
            <person name="Li L.F."/>
            <person name="Wei W."/>
            <person name="Gao Y.C."/>
            <person name="Liu J.Z."/>
            <person name="Shao H.Z."/>
            <person name="Wang X."/>
            <person name="Wang C.C."/>
            <person name="Yang T.C."/>
            <person name="Huo Q.B."/>
            <person name="Li W."/>
            <person name="Chen H.Y."/>
            <person name="Chen S.E."/>
            <person name="Zhou L.G."/>
            <person name="Ni X.B."/>
            <person name="Tian J.H."/>
            <person name="Sheng Y."/>
            <person name="Liu T."/>
            <person name="Pan Y.S."/>
            <person name="Xia L.Y."/>
            <person name="Li J."/>
            <person name="Zhao F."/>
            <person name="Cao W.C."/>
        </authorList>
    </citation>
    <scope>NUCLEOTIDE SEQUENCE [LARGE SCALE GENOMIC DNA]</scope>
    <source>
        <strain evidence="1">HaeL-2018</strain>
    </source>
</reference>
<dbReference type="AlphaFoldDB" id="A0A9J6GBV4"/>
<dbReference type="EMBL" id="JABSTR010000006">
    <property type="protein sequence ID" value="KAH9372675.1"/>
    <property type="molecule type" value="Genomic_DNA"/>
</dbReference>